<dbReference type="GO" id="GO:0016301">
    <property type="term" value="F:kinase activity"/>
    <property type="evidence" value="ECO:0007669"/>
    <property type="project" value="UniProtKB-KW"/>
</dbReference>
<accession>A0A2K3MLA4</accession>
<gene>
    <name evidence="6" type="ORF">L195_g047693</name>
</gene>
<evidence type="ECO:0000256" key="4">
    <source>
        <dbReference type="ARBA" id="ARBA00023136"/>
    </source>
</evidence>
<dbReference type="Gene3D" id="3.80.10.10">
    <property type="entry name" value="Ribonuclease Inhibitor"/>
    <property type="match status" value="1"/>
</dbReference>
<reference evidence="6 7" key="1">
    <citation type="journal article" date="2014" name="Am. J. Bot.">
        <title>Genome assembly and annotation for red clover (Trifolium pratense; Fabaceae).</title>
        <authorList>
            <person name="Istvanek J."/>
            <person name="Jaros M."/>
            <person name="Krenek A."/>
            <person name="Repkova J."/>
        </authorList>
    </citation>
    <scope>NUCLEOTIDE SEQUENCE [LARGE SCALE GENOMIC DNA]</scope>
    <source>
        <strain evidence="7">cv. Tatra</strain>
        <tissue evidence="6">Young leaves</tissue>
    </source>
</reference>
<keyword evidence="6" id="KW-0418">Kinase</keyword>
<dbReference type="InterPro" id="IPR001611">
    <property type="entry name" value="Leu-rich_rpt"/>
</dbReference>
<dbReference type="AlphaFoldDB" id="A0A2K3MLA4"/>
<dbReference type="EMBL" id="ASHM01066652">
    <property type="protein sequence ID" value="PNX91562.1"/>
    <property type="molecule type" value="Genomic_DNA"/>
</dbReference>
<organism evidence="6 7">
    <name type="scientific">Trifolium pratense</name>
    <name type="common">Red clover</name>
    <dbReference type="NCBI Taxonomy" id="57577"/>
    <lineage>
        <taxon>Eukaryota</taxon>
        <taxon>Viridiplantae</taxon>
        <taxon>Streptophyta</taxon>
        <taxon>Embryophyta</taxon>
        <taxon>Tracheophyta</taxon>
        <taxon>Spermatophyta</taxon>
        <taxon>Magnoliopsida</taxon>
        <taxon>eudicotyledons</taxon>
        <taxon>Gunneridae</taxon>
        <taxon>Pentapetalae</taxon>
        <taxon>rosids</taxon>
        <taxon>fabids</taxon>
        <taxon>Fabales</taxon>
        <taxon>Fabaceae</taxon>
        <taxon>Papilionoideae</taxon>
        <taxon>50 kb inversion clade</taxon>
        <taxon>NPAAA clade</taxon>
        <taxon>Hologalegina</taxon>
        <taxon>IRL clade</taxon>
        <taxon>Trifolieae</taxon>
        <taxon>Trifolium</taxon>
    </lineage>
</organism>
<name>A0A2K3MLA4_TRIPR</name>
<dbReference type="PANTHER" id="PTHR45974:SF266">
    <property type="entry name" value="LEUCINE-RICH REPEAT RECEPTOR PROTEIN KINASE HPCA1"/>
    <property type="match status" value="1"/>
</dbReference>
<keyword evidence="3" id="KW-0677">Repeat</keyword>
<dbReference type="Pfam" id="PF00560">
    <property type="entry name" value="LRR_1"/>
    <property type="match status" value="1"/>
</dbReference>
<dbReference type="PANTHER" id="PTHR45974">
    <property type="entry name" value="RECEPTOR-LIKE PROTEIN 55"/>
    <property type="match status" value="1"/>
</dbReference>
<dbReference type="STRING" id="57577.A0A2K3MLA4"/>
<comment type="subcellular location">
    <subcellularLocation>
        <location evidence="1">Membrane</location>
    </subcellularLocation>
</comment>
<reference evidence="6 7" key="2">
    <citation type="journal article" date="2017" name="Front. Plant Sci.">
        <title>Gene Classification and Mining of Molecular Markers Useful in Red Clover (Trifolium pratense) Breeding.</title>
        <authorList>
            <person name="Istvanek J."/>
            <person name="Dluhosova J."/>
            <person name="Dluhos P."/>
            <person name="Patkova L."/>
            <person name="Nedelnik J."/>
            <person name="Repkova J."/>
        </authorList>
    </citation>
    <scope>NUCLEOTIDE SEQUENCE [LARGE SCALE GENOMIC DNA]</scope>
    <source>
        <strain evidence="7">cv. Tatra</strain>
        <tissue evidence="6">Young leaves</tissue>
    </source>
</reference>
<dbReference type="GO" id="GO:0016020">
    <property type="term" value="C:membrane"/>
    <property type="evidence" value="ECO:0007669"/>
    <property type="project" value="UniProtKB-SubCell"/>
</dbReference>
<keyword evidence="2" id="KW-0732">Signal</keyword>
<evidence type="ECO:0000256" key="1">
    <source>
        <dbReference type="ARBA" id="ARBA00004370"/>
    </source>
</evidence>
<dbReference type="Pfam" id="PF13855">
    <property type="entry name" value="LRR_8"/>
    <property type="match status" value="1"/>
</dbReference>
<dbReference type="InterPro" id="IPR032675">
    <property type="entry name" value="LRR_dom_sf"/>
</dbReference>
<dbReference type="SUPFAM" id="SSF52058">
    <property type="entry name" value="L domain-like"/>
    <property type="match status" value="1"/>
</dbReference>
<evidence type="ECO:0000256" key="3">
    <source>
        <dbReference type="ARBA" id="ARBA00022737"/>
    </source>
</evidence>
<keyword evidence="6" id="KW-0808">Transferase</keyword>
<evidence type="ECO:0000313" key="6">
    <source>
        <dbReference type="EMBL" id="PNX91562.1"/>
    </source>
</evidence>
<dbReference type="Proteomes" id="UP000236291">
    <property type="component" value="Unassembled WGS sequence"/>
</dbReference>
<keyword evidence="5" id="KW-0325">Glycoprotein</keyword>
<keyword evidence="4" id="KW-0472">Membrane</keyword>
<evidence type="ECO:0000256" key="2">
    <source>
        <dbReference type="ARBA" id="ARBA00022729"/>
    </source>
</evidence>
<proteinExistence type="predicted"/>
<evidence type="ECO:0000313" key="7">
    <source>
        <dbReference type="Proteomes" id="UP000236291"/>
    </source>
</evidence>
<evidence type="ECO:0000256" key="5">
    <source>
        <dbReference type="ARBA" id="ARBA00023180"/>
    </source>
</evidence>
<comment type="caution">
    <text evidence="6">The sequence shown here is derived from an EMBL/GenBank/DDBJ whole genome shotgun (WGS) entry which is preliminary data.</text>
</comment>
<protein>
    <submittedName>
        <fullName evidence="6">Putative LRR receptor-like protein kinase</fullName>
    </submittedName>
</protein>
<keyword evidence="6" id="KW-0675">Receptor</keyword>
<sequence>MILKHVLFDHNQLTGSIPSTLSSLVSTVEVVRLDNNQLSGTVPSSLNNLEILSEMYLSHNKLSGSLPDLTGMNKLTYVDMSDNSFNSTDIPSWVTSLKDLTTVYVAPSFSHWNCF</sequence>